<dbReference type="Pfam" id="PF10722">
    <property type="entry name" value="YbjN"/>
    <property type="match status" value="1"/>
</dbReference>
<proteinExistence type="predicted"/>
<dbReference type="InterPro" id="IPR019660">
    <property type="entry name" value="Put_sensory_transdc_reg_YbjN"/>
</dbReference>
<reference evidence="1 2" key="1">
    <citation type="submission" date="2015-04" db="EMBL/GenBank/DDBJ databases">
        <title>Complete Genome Sequence of Brevibacterium flavum ATCC 15168.</title>
        <authorList>
            <person name="Ahn J."/>
            <person name="Park G."/>
            <person name="Jeon W."/>
            <person name="Jang Y."/>
            <person name="Jang M."/>
            <person name="Lee H."/>
            <person name="Lee H."/>
        </authorList>
    </citation>
    <scope>NUCLEOTIDE SEQUENCE [LARGE SCALE GENOMIC DNA]</scope>
    <source>
        <strain evidence="1 2">ATCC 15168</strain>
    </source>
</reference>
<sequence>MTTDSTSATTPTPKPIPVTIDRISLIMKEFGIDLAIADEQGTGSQVASANLNGHHVMFAVIGSVLIVRADRATEMPVSDGNPVWHLACNQVNCFNFAAKAVVVDRTDNIVIRAEKDVPIAAGLNDIQLSAMLKNAIDHVLAIQDAVANAGKEIG</sequence>
<accession>A0A0F6WQM1</accession>
<dbReference type="Proteomes" id="UP000034037">
    <property type="component" value="Chromosome"/>
</dbReference>
<protein>
    <recommendedName>
        <fullName evidence="3">YbjN domain-containing protein</fullName>
    </recommendedName>
</protein>
<dbReference type="PATRIC" id="fig|92706.3.peg.1774"/>
<evidence type="ECO:0000313" key="2">
    <source>
        <dbReference type="Proteomes" id="UP000034037"/>
    </source>
</evidence>
<gene>
    <name evidence="1" type="ORF">YH66_08485</name>
</gene>
<evidence type="ECO:0008006" key="3">
    <source>
        <dbReference type="Google" id="ProtNLM"/>
    </source>
</evidence>
<dbReference type="RefSeq" id="WP_003862204.1">
    <property type="nucleotide sequence ID" value="NZ_CP011309.1"/>
</dbReference>
<name>A0A0F6WQM1_9CORY</name>
<dbReference type="EMBL" id="CP011309">
    <property type="protein sequence ID" value="AKF27582.1"/>
    <property type="molecule type" value="Genomic_DNA"/>
</dbReference>
<evidence type="ECO:0000313" key="1">
    <source>
        <dbReference type="EMBL" id="AKF27582.1"/>
    </source>
</evidence>
<organism evidence="1 2">
    <name type="scientific">[Brevibacterium] flavum</name>
    <dbReference type="NCBI Taxonomy" id="92706"/>
    <lineage>
        <taxon>Bacteria</taxon>
        <taxon>Bacillati</taxon>
        <taxon>Actinomycetota</taxon>
        <taxon>Actinomycetes</taxon>
        <taxon>Mycobacteriales</taxon>
        <taxon>Corynebacteriaceae</taxon>
        <taxon>Corynebacterium</taxon>
    </lineage>
</organism>
<dbReference type="AlphaFoldDB" id="A0A0F6WQM1"/>
<dbReference type="HOGENOM" id="CLU_136079_0_0_11"/>
<keyword evidence="2" id="KW-1185">Reference proteome</keyword>